<proteinExistence type="predicted"/>
<sequence length="68" mass="7998">MPDIRQFEVDFNTYCKLCKHKDVLETEDPCNDCLEQFWNWNSSKPINYIPASKTDSVRSRKADKGRGK</sequence>
<accession>A0A8S5TUB1</accession>
<organism evidence="1">
    <name type="scientific">Siphoviridae sp. ctWT735</name>
    <dbReference type="NCBI Taxonomy" id="2825538"/>
    <lineage>
        <taxon>Viruses</taxon>
        <taxon>Duplodnaviria</taxon>
        <taxon>Heunggongvirae</taxon>
        <taxon>Uroviricota</taxon>
        <taxon>Caudoviricetes</taxon>
    </lineage>
</organism>
<reference evidence="1" key="1">
    <citation type="journal article" date="2021" name="Proc. Natl. Acad. Sci. U.S.A.">
        <title>A Catalog of Tens of Thousands of Viruses from Human Metagenomes Reveals Hidden Associations with Chronic Diseases.</title>
        <authorList>
            <person name="Tisza M.J."/>
            <person name="Buck C.B."/>
        </authorList>
    </citation>
    <scope>NUCLEOTIDE SEQUENCE</scope>
    <source>
        <strain evidence="1">CtWT735</strain>
    </source>
</reference>
<name>A0A8S5TUB1_9CAUD</name>
<dbReference type="EMBL" id="BK015930">
    <property type="protein sequence ID" value="DAF85779.1"/>
    <property type="molecule type" value="Genomic_DNA"/>
</dbReference>
<protein>
    <submittedName>
        <fullName evidence="1">Uncharacterized protein</fullName>
    </submittedName>
</protein>
<evidence type="ECO:0000313" key="1">
    <source>
        <dbReference type="EMBL" id="DAF85779.1"/>
    </source>
</evidence>